<dbReference type="AlphaFoldDB" id="A0A0F9TS85"/>
<accession>A0A0F9TS85</accession>
<dbReference type="EMBL" id="LAZR01001459">
    <property type="protein sequence ID" value="KKN44258.1"/>
    <property type="molecule type" value="Genomic_DNA"/>
</dbReference>
<organism evidence="1">
    <name type="scientific">marine sediment metagenome</name>
    <dbReference type="NCBI Taxonomy" id="412755"/>
    <lineage>
        <taxon>unclassified sequences</taxon>
        <taxon>metagenomes</taxon>
        <taxon>ecological metagenomes</taxon>
    </lineage>
</organism>
<comment type="caution">
    <text evidence="1">The sequence shown here is derived from an EMBL/GenBank/DDBJ whole genome shotgun (WGS) entry which is preliminary data.</text>
</comment>
<protein>
    <submittedName>
        <fullName evidence="1">Uncharacterized protein</fullName>
    </submittedName>
</protein>
<gene>
    <name evidence="1" type="ORF">LCGC14_0694630</name>
</gene>
<name>A0A0F9TS85_9ZZZZ</name>
<reference evidence="1" key="1">
    <citation type="journal article" date="2015" name="Nature">
        <title>Complex archaea that bridge the gap between prokaryotes and eukaryotes.</title>
        <authorList>
            <person name="Spang A."/>
            <person name="Saw J.H."/>
            <person name="Jorgensen S.L."/>
            <person name="Zaremba-Niedzwiedzka K."/>
            <person name="Martijn J."/>
            <person name="Lind A.E."/>
            <person name="van Eijk R."/>
            <person name="Schleper C."/>
            <person name="Guy L."/>
            <person name="Ettema T.J."/>
        </authorList>
    </citation>
    <scope>NUCLEOTIDE SEQUENCE</scope>
</reference>
<evidence type="ECO:0000313" key="1">
    <source>
        <dbReference type="EMBL" id="KKN44258.1"/>
    </source>
</evidence>
<dbReference type="Pfam" id="PF03420">
    <property type="entry name" value="Peptidase_S77"/>
    <property type="match status" value="1"/>
</dbReference>
<dbReference type="InterPro" id="IPR005082">
    <property type="entry name" value="Peptidase_U9_T4_prohead"/>
</dbReference>
<sequence>MLLREHLSYDQAGIITETLEDGKNLFLKGCFIQGDVRNFNERIYPVNEISTAVMTVMEQIKKDGGVIGECDHPEELTVNLDRVSHMITEMSMDGSNGVGKLKILPTPCGNIVKTLIENGVKLGVSSRGSGNVDDNGYVSEFEIVTIDVVAKPSAPGAYPQAVYEALGWKGRGNNIAELAHAVQYDRKAQKYLTEGVLDWFGNLKA</sequence>
<proteinExistence type="predicted"/>